<feature type="compositionally biased region" description="Low complexity" evidence="1">
    <location>
        <begin position="51"/>
        <end position="64"/>
    </location>
</feature>
<dbReference type="EMBL" id="JAUFPN010000302">
    <property type="protein sequence ID" value="MDN3568724.1"/>
    <property type="molecule type" value="Genomic_DNA"/>
</dbReference>
<comment type="caution">
    <text evidence="3">The sequence shown here is derived from an EMBL/GenBank/DDBJ whole genome shotgun (WGS) entry which is preliminary data.</text>
</comment>
<protein>
    <submittedName>
        <fullName evidence="3">Uncharacterized protein</fullName>
    </submittedName>
</protein>
<accession>A0ABT8AH83</accession>
<dbReference type="Proteomes" id="UP001529369">
    <property type="component" value="Unassembled WGS sequence"/>
</dbReference>
<evidence type="ECO:0000256" key="2">
    <source>
        <dbReference type="SAM" id="Phobius"/>
    </source>
</evidence>
<feature type="compositionally biased region" description="Basic and acidic residues" evidence="1">
    <location>
        <begin position="65"/>
        <end position="82"/>
    </location>
</feature>
<reference evidence="4" key="1">
    <citation type="journal article" date="2019" name="Int. J. Syst. Evol. Microbiol.">
        <title>The Global Catalogue of Microorganisms (GCM) 10K type strain sequencing project: providing services to taxonomists for standard genome sequencing and annotation.</title>
        <authorList>
            <consortium name="The Broad Institute Genomics Platform"/>
            <consortium name="The Broad Institute Genome Sequencing Center for Infectious Disease"/>
            <person name="Wu L."/>
            <person name="Ma J."/>
        </authorList>
    </citation>
    <scope>NUCLEOTIDE SEQUENCE [LARGE SCALE GENOMIC DNA]</scope>
    <source>
        <strain evidence="4">CECT 7131</strain>
    </source>
</reference>
<feature type="region of interest" description="Disordered" evidence="1">
    <location>
        <begin position="51"/>
        <end position="86"/>
    </location>
</feature>
<name>A0ABT8AH83_9PROT</name>
<keyword evidence="4" id="KW-1185">Reference proteome</keyword>
<keyword evidence="2" id="KW-1133">Transmembrane helix</keyword>
<gene>
    <name evidence="3" type="ORF">QWZ14_30480</name>
</gene>
<keyword evidence="2" id="KW-0812">Transmembrane</keyword>
<dbReference type="RefSeq" id="WP_290320839.1">
    <property type="nucleotide sequence ID" value="NZ_JAUFPN010000302.1"/>
</dbReference>
<evidence type="ECO:0000313" key="3">
    <source>
        <dbReference type="EMBL" id="MDN3568724.1"/>
    </source>
</evidence>
<keyword evidence="2" id="KW-0472">Membrane</keyword>
<evidence type="ECO:0000256" key="1">
    <source>
        <dbReference type="SAM" id="MobiDB-lite"/>
    </source>
</evidence>
<sequence length="312" mass="35152">MFQELRYHLTPKRMLTATAVLAGLTLLIPWMPTYAPIREAMTRHHLEAMGRAPAQVQARSAAQRRAAEEAAQRRMAEEREQAQQRTLQATAREHAQLVSSFNALANSNLVAFNQTVNPAGELMLRLKEFAQNASYYRTTGITPEETATRRPCSDPATTSDLLNRDQRRRRNIIACAVYMVNSFGVSSDPIHDRLLNVALLYRMDQPTTAQTFPLPVLVSYAWIGSNFRSNLYRARDVPALPPLLQGDQLNPRLLEGFLAPGFAQRLFETATIEEKLAFTRTAYPDLVKMSELAQRILPLCRARQLSDCLEPG</sequence>
<organism evidence="3 4">
    <name type="scientific">Paeniroseomonas aquatica</name>
    <dbReference type="NCBI Taxonomy" id="373043"/>
    <lineage>
        <taxon>Bacteria</taxon>
        <taxon>Pseudomonadati</taxon>
        <taxon>Pseudomonadota</taxon>
        <taxon>Alphaproteobacteria</taxon>
        <taxon>Acetobacterales</taxon>
        <taxon>Acetobacteraceae</taxon>
        <taxon>Paeniroseomonas</taxon>
    </lineage>
</organism>
<proteinExistence type="predicted"/>
<feature type="transmembrane region" description="Helical" evidence="2">
    <location>
        <begin position="12"/>
        <end position="31"/>
    </location>
</feature>
<evidence type="ECO:0000313" key="4">
    <source>
        <dbReference type="Proteomes" id="UP001529369"/>
    </source>
</evidence>